<protein>
    <recommendedName>
        <fullName evidence="9">C2H2-type domain-containing protein</fullName>
    </recommendedName>
</protein>
<keyword evidence="3" id="KW-0677">Repeat</keyword>
<dbReference type="GO" id="GO:0008270">
    <property type="term" value="F:zinc ion binding"/>
    <property type="evidence" value="ECO:0007669"/>
    <property type="project" value="UniProtKB-KW"/>
</dbReference>
<dbReference type="OMA" id="FCARAFT"/>
<evidence type="ECO:0000313" key="10">
    <source>
        <dbReference type="EMBL" id="EDK36810.2"/>
    </source>
</evidence>
<dbReference type="OrthoDB" id="654211at2759"/>
<comment type="subcellular location">
    <subcellularLocation>
        <location evidence="1">Nucleus</location>
    </subcellularLocation>
</comment>
<evidence type="ECO:0000256" key="6">
    <source>
        <dbReference type="ARBA" id="ARBA00023242"/>
    </source>
</evidence>
<evidence type="ECO:0000256" key="1">
    <source>
        <dbReference type="ARBA" id="ARBA00004123"/>
    </source>
</evidence>
<keyword evidence="11" id="KW-1185">Reference proteome</keyword>
<keyword evidence="6" id="KW-0539">Nucleus</keyword>
<dbReference type="InterPro" id="IPR036236">
    <property type="entry name" value="Znf_C2H2_sf"/>
</dbReference>
<dbReference type="SMART" id="SM00355">
    <property type="entry name" value="ZnF_C2H2"/>
    <property type="match status" value="2"/>
</dbReference>
<keyword evidence="5" id="KW-0862">Zinc</keyword>
<evidence type="ECO:0000256" key="7">
    <source>
        <dbReference type="PROSITE-ProRule" id="PRU00042"/>
    </source>
</evidence>
<evidence type="ECO:0000256" key="2">
    <source>
        <dbReference type="ARBA" id="ARBA00022723"/>
    </source>
</evidence>
<feature type="domain" description="C2H2-type" evidence="9">
    <location>
        <begin position="50"/>
        <end position="77"/>
    </location>
</feature>
<dbReference type="Proteomes" id="UP000001997">
    <property type="component" value="Unassembled WGS sequence"/>
</dbReference>
<evidence type="ECO:0000256" key="4">
    <source>
        <dbReference type="ARBA" id="ARBA00022771"/>
    </source>
</evidence>
<dbReference type="RefSeq" id="XP_001487531.2">
    <property type="nucleotide sequence ID" value="XM_001487481.1"/>
</dbReference>
<dbReference type="PROSITE" id="PS50157">
    <property type="entry name" value="ZINC_FINGER_C2H2_2"/>
    <property type="match status" value="2"/>
</dbReference>
<keyword evidence="2" id="KW-0479">Metal-binding</keyword>
<dbReference type="eggNOG" id="KOG1721">
    <property type="taxonomic scope" value="Eukaryota"/>
</dbReference>
<feature type="domain" description="C2H2-type" evidence="9">
    <location>
        <begin position="78"/>
        <end position="101"/>
    </location>
</feature>
<feature type="region of interest" description="Disordered" evidence="8">
    <location>
        <begin position="120"/>
        <end position="161"/>
    </location>
</feature>
<dbReference type="GO" id="GO:0005634">
    <property type="term" value="C:nucleus"/>
    <property type="evidence" value="ECO:0007669"/>
    <property type="project" value="UniProtKB-SubCell"/>
</dbReference>
<dbReference type="InterPro" id="IPR051059">
    <property type="entry name" value="VerF-like"/>
</dbReference>
<organism evidence="10 11">
    <name type="scientific">Meyerozyma guilliermondii (strain ATCC 6260 / CBS 566 / DSM 6381 / JCM 1539 / NBRC 10279 / NRRL Y-324)</name>
    <name type="common">Yeast</name>
    <name type="synonym">Candida guilliermondii</name>
    <dbReference type="NCBI Taxonomy" id="294746"/>
    <lineage>
        <taxon>Eukaryota</taxon>
        <taxon>Fungi</taxon>
        <taxon>Dikarya</taxon>
        <taxon>Ascomycota</taxon>
        <taxon>Saccharomycotina</taxon>
        <taxon>Pichiomycetes</taxon>
        <taxon>Debaryomycetaceae</taxon>
        <taxon>Meyerozyma</taxon>
    </lineage>
</organism>
<accession>A5DCA3</accession>
<dbReference type="PANTHER" id="PTHR40626:SF34">
    <property type="entry name" value="ZINC FINGER PROTEIN YGR067C"/>
    <property type="match status" value="1"/>
</dbReference>
<dbReference type="KEGG" id="pgu:PGUG_00908"/>
<dbReference type="GO" id="GO:0000978">
    <property type="term" value="F:RNA polymerase II cis-regulatory region sequence-specific DNA binding"/>
    <property type="evidence" value="ECO:0007669"/>
    <property type="project" value="InterPro"/>
</dbReference>
<dbReference type="InParanoid" id="A5DCA3"/>
<evidence type="ECO:0000256" key="5">
    <source>
        <dbReference type="ARBA" id="ARBA00022833"/>
    </source>
</evidence>
<dbReference type="PROSITE" id="PS00028">
    <property type="entry name" value="ZINC_FINGER_C2H2_1"/>
    <property type="match status" value="2"/>
</dbReference>
<dbReference type="PANTHER" id="PTHR40626">
    <property type="entry name" value="MIP31509P"/>
    <property type="match status" value="1"/>
</dbReference>
<dbReference type="GO" id="GO:0000981">
    <property type="term" value="F:DNA-binding transcription factor activity, RNA polymerase II-specific"/>
    <property type="evidence" value="ECO:0007669"/>
    <property type="project" value="InterPro"/>
</dbReference>
<name>A5DCA3_PICGU</name>
<evidence type="ECO:0000313" key="11">
    <source>
        <dbReference type="Proteomes" id="UP000001997"/>
    </source>
</evidence>
<evidence type="ECO:0000256" key="3">
    <source>
        <dbReference type="ARBA" id="ARBA00022737"/>
    </source>
</evidence>
<proteinExistence type="predicted"/>
<reference evidence="10 11" key="1">
    <citation type="journal article" date="2009" name="Nature">
        <title>Evolution of pathogenicity and sexual reproduction in eight Candida genomes.</title>
        <authorList>
            <person name="Butler G."/>
            <person name="Rasmussen M.D."/>
            <person name="Lin M.F."/>
            <person name="Santos M.A."/>
            <person name="Sakthikumar S."/>
            <person name="Munro C.A."/>
            <person name="Rheinbay E."/>
            <person name="Grabherr M."/>
            <person name="Forche A."/>
            <person name="Reedy J.L."/>
            <person name="Agrafioti I."/>
            <person name="Arnaud M.B."/>
            <person name="Bates S."/>
            <person name="Brown A.J."/>
            <person name="Brunke S."/>
            <person name="Costanzo M.C."/>
            <person name="Fitzpatrick D.A."/>
            <person name="de Groot P.W."/>
            <person name="Harris D."/>
            <person name="Hoyer L.L."/>
            <person name="Hube B."/>
            <person name="Klis F.M."/>
            <person name="Kodira C."/>
            <person name="Lennard N."/>
            <person name="Logue M.E."/>
            <person name="Martin R."/>
            <person name="Neiman A.M."/>
            <person name="Nikolaou E."/>
            <person name="Quail M.A."/>
            <person name="Quinn J."/>
            <person name="Santos M.C."/>
            <person name="Schmitzberger F.F."/>
            <person name="Sherlock G."/>
            <person name="Shah P."/>
            <person name="Silverstein K.A."/>
            <person name="Skrzypek M.S."/>
            <person name="Soll D."/>
            <person name="Staggs R."/>
            <person name="Stansfield I."/>
            <person name="Stumpf M.P."/>
            <person name="Sudbery P.E."/>
            <person name="Srikantha T."/>
            <person name="Zeng Q."/>
            <person name="Berman J."/>
            <person name="Berriman M."/>
            <person name="Heitman J."/>
            <person name="Gow N.A."/>
            <person name="Lorenz M.C."/>
            <person name="Birren B.W."/>
            <person name="Kellis M."/>
            <person name="Cuomo C.A."/>
        </authorList>
    </citation>
    <scope>NUCLEOTIDE SEQUENCE [LARGE SCALE GENOMIC DNA]</scope>
    <source>
        <strain evidence="11">ATCC 6260 / CBS 566 / DSM 6381 / JCM 1539 / NBRC 10279 / NRRL Y-324</strain>
    </source>
</reference>
<evidence type="ECO:0000259" key="9">
    <source>
        <dbReference type="PROSITE" id="PS50157"/>
    </source>
</evidence>
<dbReference type="HOGENOM" id="CLU_007678_1_0_1"/>
<gene>
    <name evidence="10" type="ORF">PGUG_00908</name>
</gene>
<dbReference type="InterPro" id="IPR013087">
    <property type="entry name" value="Znf_C2H2_type"/>
</dbReference>
<evidence type="ECO:0000256" key="8">
    <source>
        <dbReference type="SAM" id="MobiDB-lite"/>
    </source>
</evidence>
<dbReference type="EMBL" id="CH408155">
    <property type="protein sequence ID" value="EDK36810.2"/>
    <property type="molecule type" value="Genomic_DNA"/>
</dbReference>
<feature type="region of interest" description="Disordered" evidence="8">
    <location>
        <begin position="689"/>
        <end position="729"/>
    </location>
</feature>
<dbReference type="AlphaFoldDB" id="A5DCA3"/>
<dbReference type="SUPFAM" id="SSF57667">
    <property type="entry name" value="beta-beta-alpha zinc fingers"/>
    <property type="match status" value="1"/>
</dbReference>
<dbReference type="Gene3D" id="3.30.160.60">
    <property type="entry name" value="Classic Zinc Finger"/>
    <property type="match status" value="2"/>
</dbReference>
<dbReference type="GeneID" id="5128715"/>
<dbReference type="VEuPathDB" id="FungiDB:PGUG_00908"/>
<keyword evidence="4 7" id="KW-0863">Zinc-finger</keyword>
<feature type="compositionally biased region" description="Low complexity" evidence="8">
    <location>
        <begin position="692"/>
        <end position="708"/>
    </location>
</feature>
<feature type="compositionally biased region" description="Polar residues" evidence="8">
    <location>
        <begin position="147"/>
        <end position="161"/>
    </location>
</feature>
<sequence>MWGKIANVSCGDRQLNFNLWCELFLQLVTLFNNCFVGRFPTIGMATQKKYICAFCARAFTRSEHKQRHERSHTNEKPFHCQHCTSAFVRRDLLQRHCRTVHNVQLLNVQPREYVNFTAAAKGPATESSSDNDNGPPALSPRLKAKGSDSNPPSRRPSVSQQESDFVHLLSISQKLESFLANYDAGYPKSSVTSDAFLTGFAAASHSSFPVLEIIARDICSYLGTINNKPNNSATLNKYAFFKLGTIYGILALGAANANDLASAVNYANRSWDLLISRLIPHYNNNNGHNGHDKTEILCILFLLSYVYVTFDLDSVYYSQTLNCKVVFNYLNDLSHIIMSNMDDDTSESTWHLEWSIYVLLSRFFINSPAPPKIYELFKDKMVTPETSLVSLMDNLSKSIVPLATNFIQEVAILTLMNEYNSFTTSNFLLVFSSRNCLHNCIILLNKSLALHPTEKAETSSVFELFKKRTIINSVPKFHDLLSSYIFCPTQPHHWNLLNVSLKEYNAPFNFGLFLETNMEASPQDFSVNLSSFFSITNESNNNLGIVSFPFLFNVNFIKFKSLKVIDLTNLNSTEIDHLKYLAIEWYVTMVKMLITLWCNSKLLENFIIQCTLYLIDEVADPKDDRSFWAIYRKFTSCYEKWLAYFDPSNKLVNVRIRLRKFLGEYIYSRLSLVEVGGYDANYVLEPSPKQHSASMSSGSSSVSSTSVSKMNYSQPMPGKKDLQSGASGSGSLHLPPIMKMSSVQTANPMMSHIEQR</sequence>
<dbReference type="GO" id="GO:0000785">
    <property type="term" value="C:chromatin"/>
    <property type="evidence" value="ECO:0007669"/>
    <property type="project" value="TreeGrafter"/>
</dbReference>